<dbReference type="PRINTS" id="PR00599">
    <property type="entry name" value="MAPEPTIDASE"/>
</dbReference>
<dbReference type="SUPFAM" id="SSF53092">
    <property type="entry name" value="Creatinase/prolidase N-terminal domain"/>
    <property type="match status" value="1"/>
</dbReference>
<dbReference type="CDD" id="cd01092">
    <property type="entry name" value="APP-like"/>
    <property type="match status" value="1"/>
</dbReference>
<keyword evidence="3" id="KW-0645">Protease</keyword>
<dbReference type="SUPFAM" id="SSF55920">
    <property type="entry name" value="Creatinase/aminopeptidase"/>
    <property type="match status" value="1"/>
</dbReference>
<dbReference type="InterPro" id="IPR001714">
    <property type="entry name" value="Pept_M24_MAP"/>
</dbReference>
<dbReference type="InterPro" id="IPR029149">
    <property type="entry name" value="Creatin/AminoP/Spt16_N"/>
</dbReference>
<dbReference type="InterPro" id="IPR050659">
    <property type="entry name" value="Peptidase_M24B"/>
</dbReference>
<feature type="domain" description="Creatinase N-terminal" evidence="2">
    <location>
        <begin position="11"/>
        <end position="141"/>
    </location>
</feature>
<dbReference type="PANTHER" id="PTHR46112:SF3">
    <property type="entry name" value="AMINOPEPTIDASE YPDF"/>
    <property type="match status" value="1"/>
</dbReference>
<sequence>MTNTNTIYQQRREALRKRLSEKGLNALLVSHAANRYYLSGFELHDSQCNESAGWLVVTDNGTDYLLTDPRYEDAAKRCMPEENVFIYSGKKFEQVGPFLKGLNLGSLGFEPKAMSLFDHEKLRDYVQLTATENLVEDLRLIKDADEIERMRAACALNHRVFRALEDSLRPGQTEVEVAWNAERMFREWGASELAFSTIVGVGPNAALPHAIPGNTTLKENELVLIDMGCRLNDYCSDQTRTFWVGENRSERFRNVREMVRTAQQKAIDAIRPGMTFAEAYGISRGYFEEQNVAEFFTHALGHGIGLETHEPPSLSPLGTGVLQPGMIVTVEPGLYWPDWGGVRWEHMIVITEDGCETL</sequence>
<dbReference type="RefSeq" id="WP_078717908.1">
    <property type="nucleotide sequence ID" value="NZ_FUYC01000014.1"/>
</dbReference>
<keyword evidence="3" id="KW-0378">Hydrolase</keyword>
<dbReference type="AlphaFoldDB" id="A0A1T4XQG8"/>
<evidence type="ECO:0000313" key="3">
    <source>
        <dbReference type="EMBL" id="SKA91603.1"/>
    </source>
</evidence>
<dbReference type="Gene3D" id="3.40.350.10">
    <property type="entry name" value="Creatinase/prolidase N-terminal domain"/>
    <property type="match status" value="1"/>
</dbReference>
<evidence type="ECO:0000313" key="4">
    <source>
        <dbReference type="Proteomes" id="UP000190027"/>
    </source>
</evidence>
<accession>A0A1T4XQG8</accession>
<dbReference type="Gene3D" id="3.90.230.10">
    <property type="entry name" value="Creatinase/methionine aminopeptidase superfamily"/>
    <property type="match status" value="1"/>
</dbReference>
<dbReference type="STRING" id="1121449.SAMN02745704_02362"/>
<gene>
    <name evidence="3" type="ORF">SAMN02745704_02362</name>
</gene>
<dbReference type="PANTHER" id="PTHR46112">
    <property type="entry name" value="AMINOPEPTIDASE"/>
    <property type="match status" value="1"/>
</dbReference>
<dbReference type="InterPro" id="IPR036005">
    <property type="entry name" value="Creatinase/aminopeptidase-like"/>
</dbReference>
<evidence type="ECO:0000259" key="2">
    <source>
        <dbReference type="Pfam" id="PF01321"/>
    </source>
</evidence>
<dbReference type="Pfam" id="PF00557">
    <property type="entry name" value="Peptidase_M24"/>
    <property type="match status" value="1"/>
</dbReference>
<proteinExistence type="predicted"/>
<protein>
    <submittedName>
        <fullName evidence="3">Xaa-Pro aminopeptidase</fullName>
    </submittedName>
</protein>
<dbReference type="Pfam" id="PF01321">
    <property type="entry name" value="Creatinase_N"/>
    <property type="match status" value="1"/>
</dbReference>
<dbReference type="OrthoDB" id="9806388at2"/>
<dbReference type="EMBL" id="FUYC01000014">
    <property type="protein sequence ID" value="SKA91603.1"/>
    <property type="molecule type" value="Genomic_DNA"/>
</dbReference>
<dbReference type="Proteomes" id="UP000190027">
    <property type="component" value="Unassembled WGS sequence"/>
</dbReference>
<dbReference type="GO" id="GO:0004177">
    <property type="term" value="F:aminopeptidase activity"/>
    <property type="evidence" value="ECO:0007669"/>
    <property type="project" value="UniProtKB-KW"/>
</dbReference>
<organism evidence="3 4">
    <name type="scientific">Paucidesulfovibrio gracilis DSM 16080</name>
    <dbReference type="NCBI Taxonomy" id="1121449"/>
    <lineage>
        <taxon>Bacteria</taxon>
        <taxon>Pseudomonadati</taxon>
        <taxon>Thermodesulfobacteriota</taxon>
        <taxon>Desulfovibrionia</taxon>
        <taxon>Desulfovibrionales</taxon>
        <taxon>Desulfovibrionaceae</taxon>
        <taxon>Paucidesulfovibrio</taxon>
    </lineage>
</organism>
<keyword evidence="4" id="KW-1185">Reference proteome</keyword>
<reference evidence="3 4" key="1">
    <citation type="submission" date="2017-02" db="EMBL/GenBank/DDBJ databases">
        <authorList>
            <person name="Peterson S.W."/>
        </authorList>
    </citation>
    <scope>NUCLEOTIDE SEQUENCE [LARGE SCALE GENOMIC DNA]</scope>
    <source>
        <strain evidence="3 4">DSM 16080</strain>
    </source>
</reference>
<name>A0A1T4XQG8_9BACT</name>
<dbReference type="InterPro" id="IPR000994">
    <property type="entry name" value="Pept_M24"/>
</dbReference>
<keyword evidence="3" id="KW-0031">Aminopeptidase</keyword>
<dbReference type="GO" id="GO:0008235">
    <property type="term" value="F:metalloexopeptidase activity"/>
    <property type="evidence" value="ECO:0007669"/>
    <property type="project" value="UniProtKB-ARBA"/>
</dbReference>
<evidence type="ECO:0000259" key="1">
    <source>
        <dbReference type="Pfam" id="PF00557"/>
    </source>
</evidence>
<feature type="domain" description="Peptidase M24" evidence="1">
    <location>
        <begin position="148"/>
        <end position="352"/>
    </location>
</feature>
<dbReference type="InterPro" id="IPR000587">
    <property type="entry name" value="Creatinase_N"/>
</dbReference>